<dbReference type="CDD" id="cd01129">
    <property type="entry name" value="PulE-GspE-like"/>
    <property type="match status" value="1"/>
</dbReference>
<dbReference type="InterPro" id="IPR003593">
    <property type="entry name" value="AAA+_ATPase"/>
</dbReference>
<proteinExistence type="inferred from homology"/>
<evidence type="ECO:0000256" key="3">
    <source>
        <dbReference type="ARBA" id="ARBA00022840"/>
    </source>
</evidence>
<evidence type="ECO:0000259" key="4">
    <source>
        <dbReference type="PROSITE" id="PS00662"/>
    </source>
</evidence>
<dbReference type="EMBL" id="FOIF01000001">
    <property type="protein sequence ID" value="SES63658.1"/>
    <property type="molecule type" value="Genomic_DNA"/>
</dbReference>
<name>A0A1H9Y4F3_9FIRM</name>
<dbReference type="PANTHER" id="PTHR30258">
    <property type="entry name" value="TYPE II SECRETION SYSTEM PROTEIN GSPE-RELATED"/>
    <property type="match status" value="1"/>
</dbReference>
<evidence type="ECO:0000313" key="6">
    <source>
        <dbReference type="Proteomes" id="UP000243819"/>
    </source>
</evidence>
<dbReference type="AlphaFoldDB" id="A0A1H9Y4F3"/>
<comment type="similarity">
    <text evidence="1">Belongs to the GSP E family.</text>
</comment>
<dbReference type="InterPro" id="IPR027417">
    <property type="entry name" value="P-loop_NTPase"/>
</dbReference>
<dbReference type="PROSITE" id="PS00662">
    <property type="entry name" value="T2SP_E"/>
    <property type="match status" value="1"/>
</dbReference>
<feature type="domain" description="Bacterial type II secretion system protein E" evidence="4">
    <location>
        <begin position="206"/>
        <end position="220"/>
    </location>
</feature>
<keyword evidence="3" id="KW-0067">ATP-binding</keyword>
<keyword evidence="6" id="KW-1185">Reference proteome</keyword>
<reference evidence="6" key="1">
    <citation type="submission" date="2016-10" db="EMBL/GenBank/DDBJ databases">
        <authorList>
            <person name="Varghese N."/>
            <person name="Submissions S."/>
        </authorList>
    </citation>
    <scope>NUCLEOTIDE SEQUENCE [LARGE SCALE GENOMIC DNA]</scope>
    <source>
        <strain evidence="6">DSM 13577</strain>
    </source>
</reference>
<sequence length="351" mass="39799">MIGLEISTKVKDIITKGYLNNASDIHFHPEKSGYRLKYRIDGLLQNIEFISREEGLLIISSIKVLGKLDISQRRLPQDGSFKYRVGDDEIDIRISTVNTINGEKMVLRLFKENPTLKTFKDLGMNKKQQKAFEKMLNLKSGMILVVGPTGSGKTTTLYAALNYLKDSTKNFITIEDPVEYQLEDVTQINIDPKIGLTFPNALRAVLRQDPDGILIGEIRDRETAEIAVRASLTGHIVLSTLHTENCQSAILRLVDMGIERYLLAEGLKGIVAQRLFRLKCLCQGNCFCNKTGYYKRSGIFEILPITESVKAQIIQGKRQFNWDTYDTLKESAEEKVKEGLTDLKEIYRILD</sequence>
<dbReference type="Pfam" id="PF00437">
    <property type="entry name" value="T2SSE"/>
    <property type="match status" value="1"/>
</dbReference>
<dbReference type="STRING" id="1120990.SAMN03080614_1001157"/>
<dbReference type="OrthoDB" id="9808272at2"/>
<dbReference type="Gene3D" id="3.30.450.90">
    <property type="match status" value="1"/>
</dbReference>
<gene>
    <name evidence="5" type="ORF">SAMN03080614_1001157</name>
</gene>
<dbReference type="SMART" id="SM00382">
    <property type="entry name" value="AAA"/>
    <property type="match status" value="1"/>
</dbReference>
<dbReference type="PANTHER" id="PTHR30258:SF2">
    <property type="entry name" value="COMG OPERON PROTEIN 1"/>
    <property type="match status" value="1"/>
</dbReference>
<accession>A0A1H9Y4F3</accession>
<protein>
    <submittedName>
        <fullName evidence="5">General secretion pathway protein E</fullName>
    </submittedName>
</protein>
<organism evidence="5 6">
    <name type="scientific">Anaerobranca gottschalkii DSM 13577</name>
    <dbReference type="NCBI Taxonomy" id="1120990"/>
    <lineage>
        <taxon>Bacteria</taxon>
        <taxon>Bacillati</taxon>
        <taxon>Bacillota</taxon>
        <taxon>Clostridia</taxon>
        <taxon>Eubacteriales</taxon>
        <taxon>Proteinivoracaceae</taxon>
        <taxon>Anaerobranca</taxon>
    </lineage>
</organism>
<dbReference type="Gene3D" id="3.40.50.300">
    <property type="entry name" value="P-loop containing nucleotide triphosphate hydrolases"/>
    <property type="match status" value="1"/>
</dbReference>
<dbReference type="GO" id="GO:0005886">
    <property type="term" value="C:plasma membrane"/>
    <property type="evidence" value="ECO:0007669"/>
    <property type="project" value="TreeGrafter"/>
</dbReference>
<dbReference type="SUPFAM" id="SSF52540">
    <property type="entry name" value="P-loop containing nucleoside triphosphate hydrolases"/>
    <property type="match status" value="1"/>
</dbReference>
<evidence type="ECO:0000256" key="1">
    <source>
        <dbReference type="ARBA" id="ARBA00006611"/>
    </source>
</evidence>
<evidence type="ECO:0000313" key="5">
    <source>
        <dbReference type="EMBL" id="SES63658.1"/>
    </source>
</evidence>
<dbReference type="GO" id="GO:0005524">
    <property type="term" value="F:ATP binding"/>
    <property type="evidence" value="ECO:0007669"/>
    <property type="project" value="UniProtKB-KW"/>
</dbReference>
<keyword evidence="2" id="KW-0547">Nucleotide-binding</keyword>
<dbReference type="Proteomes" id="UP000243819">
    <property type="component" value="Unassembled WGS sequence"/>
</dbReference>
<dbReference type="InterPro" id="IPR001482">
    <property type="entry name" value="T2SS/T4SS_dom"/>
</dbReference>
<evidence type="ECO:0000256" key="2">
    <source>
        <dbReference type="ARBA" id="ARBA00022741"/>
    </source>
</evidence>
<dbReference type="GO" id="GO:0016887">
    <property type="term" value="F:ATP hydrolysis activity"/>
    <property type="evidence" value="ECO:0007669"/>
    <property type="project" value="TreeGrafter"/>
</dbReference>